<name>X0VDV8_9ZZZZ</name>
<dbReference type="Gene3D" id="3.40.50.10320">
    <property type="entry name" value="LmbE-like"/>
    <property type="match status" value="1"/>
</dbReference>
<organism evidence="1">
    <name type="scientific">marine sediment metagenome</name>
    <dbReference type="NCBI Taxonomy" id="412755"/>
    <lineage>
        <taxon>unclassified sequences</taxon>
        <taxon>metagenomes</taxon>
        <taxon>ecological metagenomes</taxon>
    </lineage>
</organism>
<sequence length="171" mass="19077">MKIVVFAPHPDDEIFGCGGSILKWIEEGHNVYIIYITDNRVLISWGLKANELVIEEINDYVDLTEDQIADIALKEAEDAANALGFSPNNVHLLKIHDQDAINKIDLAVSLSKEIIKDADRIVLPGDIKSHPDHKATHIIAKQAAKELNLNAEFFVFYAVAPKEKQLKINIA</sequence>
<evidence type="ECO:0000313" key="1">
    <source>
        <dbReference type="EMBL" id="GAG16515.1"/>
    </source>
</evidence>
<feature type="non-terminal residue" evidence="1">
    <location>
        <position position="171"/>
    </location>
</feature>
<gene>
    <name evidence="1" type="ORF">S01H1_50602</name>
</gene>
<evidence type="ECO:0008006" key="2">
    <source>
        <dbReference type="Google" id="ProtNLM"/>
    </source>
</evidence>
<protein>
    <recommendedName>
        <fullName evidence="2">GlcNAc-PI de-N-acetylase</fullName>
    </recommendedName>
</protein>
<dbReference type="EMBL" id="BARS01032609">
    <property type="protein sequence ID" value="GAG16515.1"/>
    <property type="molecule type" value="Genomic_DNA"/>
</dbReference>
<reference evidence="1" key="1">
    <citation type="journal article" date="2014" name="Front. Microbiol.">
        <title>High frequency of phylogenetically diverse reductive dehalogenase-homologous genes in deep subseafloor sedimentary metagenomes.</title>
        <authorList>
            <person name="Kawai M."/>
            <person name="Futagami T."/>
            <person name="Toyoda A."/>
            <person name="Takaki Y."/>
            <person name="Nishi S."/>
            <person name="Hori S."/>
            <person name="Arai W."/>
            <person name="Tsubouchi T."/>
            <person name="Morono Y."/>
            <person name="Uchiyama I."/>
            <person name="Ito T."/>
            <person name="Fujiyama A."/>
            <person name="Inagaki F."/>
            <person name="Takami H."/>
        </authorList>
    </citation>
    <scope>NUCLEOTIDE SEQUENCE</scope>
    <source>
        <strain evidence="1">Expedition CK06-06</strain>
    </source>
</reference>
<dbReference type="InterPro" id="IPR003737">
    <property type="entry name" value="GlcNAc_PI_deacetylase-related"/>
</dbReference>
<dbReference type="AlphaFoldDB" id="X0VDV8"/>
<dbReference type="Pfam" id="PF02585">
    <property type="entry name" value="PIG-L"/>
    <property type="match status" value="1"/>
</dbReference>
<accession>X0VDV8</accession>
<dbReference type="PANTHER" id="PTHR12993:SF11">
    <property type="entry name" value="N-ACETYLGLUCOSAMINYL-PHOSPHATIDYLINOSITOL DE-N-ACETYLASE"/>
    <property type="match status" value="1"/>
</dbReference>
<dbReference type="PANTHER" id="PTHR12993">
    <property type="entry name" value="N-ACETYLGLUCOSAMINYL-PHOSPHATIDYLINOSITOL DE-N-ACETYLASE-RELATED"/>
    <property type="match status" value="1"/>
</dbReference>
<dbReference type="GO" id="GO:0016811">
    <property type="term" value="F:hydrolase activity, acting on carbon-nitrogen (but not peptide) bonds, in linear amides"/>
    <property type="evidence" value="ECO:0007669"/>
    <property type="project" value="TreeGrafter"/>
</dbReference>
<proteinExistence type="predicted"/>
<comment type="caution">
    <text evidence="1">The sequence shown here is derived from an EMBL/GenBank/DDBJ whole genome shotgun (WGS) entry which is preliminary data.</text>
</comment>
<dbReference type="InterPro" id="IPR024078">
    <property type="entry name" value="LmbE-like_dom_sf"/>
</dbReference>
<dbReference type="SUPFAM" id="SSF102588">
    <property type="entry name" value="LmbE-like"/>
    <property type="match status" value="1"/>
</dbReference>